<keyword evidence="2" id="KW-1185">Reference proteome</keyword>
<dbReference type="EMBL" id="JAACJP010000005">
    <property type="protein sequence ID" value="KAF5384132.1"/>
    <property type="molecule type" value="Genomic_DNA"/>
</dbReference>
<sequence>MDFSGNAHVIKAFNDNYGITNNDKWTLALSIFYVGYCLLEMPANGWVVL</sequence>
<accession>A0A8H5HIS6</accession>
<gene>
    <name evidence="1" type="ORF">D9615_003357</name>
</gene>
<comment type="caution">
    <text evidence="1">The sequence shown here is derived from an EMBL/GenBank/DDBJ whole genome shotgun (WGS) entry which is preliminary data.</text>
</comment>
<dbReference type="OrthoDB" id="2985014at2759"/>
<dbReference type="AlphaFoldDB" id="A0A8H5HIS6"/>
<organism evidence="1 2">
    <name type="scientific">Tricholomella constricta</name>
    <dbReference type="NCBI Taxonomy" id="117010"/>
    <lineage>
        <taxon>Eukaryota</taxon>
        <taxon>Fungi</taxon>
        <taxon>Dikarya</taxon>
        <taxon>Basidiomycota</taxon>
        <taxon>Agaricomycotina</taxon>
        <taxon>Agaricomycetes</taxon>
        <taxon>Agaricomycetidae</taxon>
        <taxon>Agaricales</taxon>
        <taxon>Tricholomatineae</taxon>
        <taxon>Lyophyllaceae</taxon>
        <taxon>Tricholomella</taxon>
    </lineage>
</organism>
<evidence type="ECO:0000313" key="2">
    <source>
        <dbReference type="Proteomes" id="UP000565441"/>
    </source>
</evidence>
<protein>
    <submittedName>
        <fullName evidence="1">Uncharacterized protein</fullName>
    </submittedName>
</protein>
<dbReference type="Proteomes" id="UP000565441">
    <property type="component" value="Unassembled WGS sequence"/>
</dbReference>
<name>A0A8H5HIS6_9AGAR</name>
<proteinExistence type="predicted"/>
<evidence type="ECO:0000313" key="1">
    <source>
        <dbReference type="EMBL" id="KAF5384132.1"/>
    </source>
</evidence>
<reference evidence="1 2" key="1">
    <citation type="journal article" date="2020" name="ISME J.">
        <title>Uncovering the hidden diversity of litter-decomposition mechanisms in mushroom-forming fungi.</title>
        <authorList>
            <person name="Floudas D."/>
            <person name="Bentzer J."/>
            <person name="Ahren D."/>
            <person name="Johansson T."/>
            <person name="Persson P."/>
            <person name="Tunlid A."/>
        </authorList>
    </citation>
    <scope>NUCLEOTIDE SEQUENCE [LARGE SCALE GENOMIC DNA]</scope>
    <source>
        <strain evidence="1 2">CBS 661.87</strain>
    </source>
</reference>